<evidence type="ECO:0000313" key="2">
    <source>
        <dbReference type="EMBL" id="MBB5234304.1"/>
    </source>
</evidence>
<feature type="chain" id="PRO_5031079758" description="DUF3108 domain-containing protein" evidence="1">
    <location>
        <begin position="24"/>
        <end position="200"/>
    </location>
</feature>
<dbReference type="AlphaFoldDB" id="A0A7W8LQ25"/>
<name>A0A7W8LQ25_9DEIO</name>
<keyword evidence="1" id="KW-0732">Signal</keyword>
<dbReference type="RefSeq" id="WP_184027975.1">
    <property type="nucleotide sequence ID" value="NZ_JACHFN010000005.1"/>
</dbReference>
<feature type="signal peptide" evidence="1">
    <location>
        <begin position="1"/>
        <end position="23"/>
    </location>
</feature>
<evidence type="ECO:0008006" key="4">
    <source>
        <dbReference type="Google" id="ProtNLM"/>
    </source>
</evidence>
<organism evidence="2 3">
    <name type="scientific">Deinococcus budaensis</name>
    <dbReference type="NCBI Taxonomy" id="1665626"/>
    <lineage>
        <taxon>Bacteria</taxon>
        <taxon>Thermotogati</taxon>
        <taxon>Deinococcota</taxon>
        <taxon>Deinococci</taxon>
        <taxon>Deinococcales</taxon>
        <taxon>Deinococcaceae</taxon>
        <taxon>Deinococcus</taxon>
    </lineage>
</organism>
<protein>
    <recommendedName>
        <fullName evidence="4">DUF3108 domain-containing protein</fullName>
    </recommendedName>
</protein>
<dbReference type="EMBL" id="JACHFN010000005">
    <property type="protein sequence ID" value="MBB5234304.1"/>
    <property type="molecule type" value="Genomic_DNA"/>
</dbReference>
<comment type="caution">
    <text evidence="2">The sequence shown here is derived from an EMBL/GenBank/DDBJ whole genome shotgun (WGS) entry which is preliminary data.</text>
</comment>
<sequence length="200" mass="22384">MRRRLLALLTATLLLAALGPAQAIPHRFADLHWGADRSEAHPTLTRLGWRFTRQAAYGDAVYAGTVAGHPARATLKYDLLGRLVAVDLRVTPPADRILAVYRTMRSALTLQYGPPAYTQASFRPPYREGDGREVEALKSQHAILDTVWVDRDALNLDMRSGVQLDVNTVPFGKLEVQQFSLSNDWTEEYQRRAGPAEENF</sequence>
<reference evidence="2 3" key="1">
    <citation type="submission" date="2020-08" db="EMBL/GenBank/DDBJ databases">
        <title>Genomic Encyclopedia of Type Strains, Phase IV (KMG-IV): sequencing the most valuable type-strain genomes for metagenomic binning, comparative biology and taxonomic classification.</title>
        <authorList>
            <person name="Goeker M."/>
        </authorList>
    </citation>
    <scope>NUCLEOTIDE SEQUENCE [LARGE SCALE GENOMIC DNA]</scope>
    <source>
        <strain evidence="2 3">DSM 101791</strain>
    </source>
</reference>
<gene>
    <name evidence="2" type="ORF">HNQ09_001742</name>
</gene>
<evidence type="ECO:0000313" key="3">
    <source>
        <dbReference type="Proteomes" id="UP000525389"/>
    </source>
</evidence>
<proteinExistence type="predicted"/>
<keyword evidence="3" id="KW-1185">Reference proteome</keyword>
<dbReference type="Proteomes" id="UP000525389">
    <property type="component" value="Unassembled WGS sequence"/>
</dbReference>
<evidence type="ECO:0000256" key="1">
    <source>
        <dbReference type="SAM" id="SignalP"/>
    </source>
</evidence>
<accession>A0A7W8LQ25</accession>